<reference evidence="3 5" key="2">
    <citation type="submission" date="2019-10" db="EMBL/GenBank/DDBJ databases">
        <authorList>
            <person name="Karimi E."/>
        </authorList>
    </citation>
    <scope>NUCLEOTIDE SEQUENCE [LARGE SCALE GENOMIC DNA]</scope>
    <source>
        <strain evidence="3">Sphingobacterium sp. 8BC</strain>
    </source>
</reference>
<name>A0A2X2J0H4_SPHMU</name>
<dbReference type="RefSeq" id="WP_070567364.1">
    <property type="nucleotide sequence ID" value="NZ_CP068086.1"/>
</dbReference>
<dbReference type="InterPro" id="IPR037401">
    <property type="entry name" value="SnoaL-like"/>
</dbReference>
<dbReference type="Proteomes" id="UP000251241">
    <property type="component" value="Unassembled WGS sequence"/>
</dbReference>
<accession>A0A2X2J0H4</accession>
<dbReference type="GeneID" id="97181730"/>
<feature type="domain" description="SnoaL-like" evidence="1">
    <location>
        <begin position="6"/>
        <end position="134"/>
    </location>
</feature>
<accession>A0A654CUN2</accession>
<protein>
    <submittedName>
        <fullName evidence="3">Nuclear transport factor 2 family protein</fullName>
    </submittedName>
</protein>
<evidence type="ECO:0000313" key="3">
    <source>
        <dbReference type="EMBL" id="VXC96860.1"/>
    </source>
</evidence>
<dbReference type="Gene3D" id="3.10.450.50">
    <property type="match status" value="1"/>
</dbReference>
<dbReference type="SUPFAM" id="SSF54427">
    <property type="entry name" value="NTF2-like"/>
    <property type="match status" value="1"/>
</dbReference>
<evidence type="ECO:0000259" key="1">
    <source>
        <dbReference type="Pfam" id="PF13577"/>
    </source>
</evidence>
<sequence length="147" mass="16787">MKDLEQLKDRLLIKELVDRVSILGDRKDFNAQVQLFSEDALSETFAGGTSILKLRCRKEMAAAFGNFLKDYETVYHFNGQHIISIDGDKASGTCYCTITLIGTENSKRIKTTIGAVYQDDYVRDGNRWLIAERTGTFNWQDKSEVYQ</sequence>
<evidence type="ECO:0000313" key="4">
    <source>
        <dbReference type="Proteomes" id="UP000251241"/>
    </source>
</evidence>
<evidence type="ECO:0000313" key="5">
    <source>
        <dbReference type="Proteomes" id="UP000432350"/>
    </source>
</evidence>
<dbReference type="EMBL" id="UAUU01000005">
    <property type="protein sequence ID" value="SPZ85023.1"/>
    <property type="molecule type" value="Genomic_DNA"/>
</dbReference>
<dbReference type="Proteomes" id="UP000432350">
    <property type="component" value="Unassembled WGS sequence"/>
</dbReference>
<evidence type="ECO:0000313" key="2">
    <source>
        <dbReference type="EMBL" id="SPZ85023.1"/>
    </source>
</evidence>
<dbReference type="AlphaFoldDB" id="A0A2X2J0H4"/>
<reference evidence="2 4" key="1">
    <citation type="submission" date="2018-06" db="EMBL/GenBank/DDBJ databases">
        <authorList>
            <consortium name="Pathogen Informatics"/>
            <person name="Doyle S."/>
        </authorList>
    </citation>
    <scope>NUCLEOTIDE SEQUENCE [LARGE SCALE GENOMIC DNA]</scope>
    <source>
        <strain evidence="2 4">NCTC11343</strain>
    </source>
</reference>
<gene>
    <name evidence="2" type="ORF">NCTC11343_01580</name>
    <name evidence="3" type="ORF">SPHINGO8BC_51221</name>
</gene>
<dbReference type="InterPro" id="IPR032710">
    <property type="entry name" value="NTF2-like_dom_sf"/>
</dbReference>
<proteinExistence type="predicted"/>
<dbReference type="EMBL" id="CABWMV010000024">
    <property type="protein sequence ID" value="VXC96860.1"/>
    <property type="molecule type" value="Genomic_DNA"/>
</dbReference>
<organism evidence="2 4">
    <name type="scientific">Sphingobacterium multivorum</name>
    <dbReference type="NCBI Taxonomy" id="28454"/>
    <lineage>
        <taxon>Bacteria</taxon>
        <taxon>Pseudomonadati</taxon>
        <taxon>Bacteroidota</taxon>
        <taxon>Sphingobacteriia</taxon>
        <taxon>Sphingobacteriales</taxon>
        <taxon>Sphingobacteriaceae</taxon>
        <taxon>Sphingobacterium</taxon>
    </lineage>
</organism>
<dbReference type="Pfam" id="PF13577">
    <property type="entry name" value="SnoaL_4"/>
    <property type="match status" value="1"/>
</dbReference>